<dbReference type="AlphaFoldDB" id="A0A194QT36"/>
<accession>A0A194QT36</accession>
<reference evidence="2 3" key="1">
    <citation type="journal article" date="2015" name="Nat. Commun.">
        <title>Outbred genome sequencing and CRISPR/Cas9 gene editing in butterflies.</title>
        <authorList>
            <person name="Li X."/>
            <person name="Fan D."/>
            <person name="Zhang W."/>
            <person name="Liu G."/>
            <person name="Zhang L."/>
            <person name="Zhao L."/>
            <person name="Fang X."/>
            <person name="Chen L."/>
            <person name="Dong Y."/>
            <person name="Chen Y."/>
            <person name="Ding Y."/>
            <person name="Zhao R."/>
            <person name="Feng M."/>
            <person name="Zhu Y."/>
            <person name="Feng Y."/>
            <person name="Jiang X."/>
            <person name="Zhu D."/>
            <person name="Xiang H."/>
            <person name="Feng X."/>
            <person name="Li S."/>
            <person name="Wang J."/>
            <person name="Zhang G."/>
            <person name="Kronforst M.R."/>
            <person name="Wang W."/>
        </authorList>
    </citation>
    <scope>NUCLEOTIDE SEQUENCE [LARGE SCALE GENOMIC DNA]</scope>
    <source>
        <strain evidence="2">Ya'a_city_454_Pm</strain>
        <tissue evidence="2">Whole body</tissue>
    </source>
</reference>
<evidence type="ECO:0000256" key="1">
    <source>
        <dbReference type="SAM" id="SignalP"/>
    </source>
</evidence>
<dbReference type="EMBL" id="KQ461154">
    <property type="protein sequence ID" value="KPJ08632.1"/>
    <property type="molecule type" value="Genomic_DNA"/>
</dbReference>
<evidence type="ECO:0000313" key="2">
    <source>
        <dbReference type="EMBL" id="KPJ08632.1"/>
    </source>
</evidence>
<feature type="chain" id="PRO_5008264610" evidence="1">
    <location>
        <begin position="19"/>
        <end position="67"/>
    </location>
</feature>
<proteinExistence type="predicted"/>
<organism evidence="2 3">
    <name type="scientific">Papilio machaon</name>
    <name type="common">Old World swallowtail butterfly</name>
    <dbReference type="NCBI Taxonomy" id="76193"/>
    <lineage>
        <taxon>Eukaryota</taxon>
        <taxon>Metazoa</taxon>
        <taxon>Ecdysozoa</taxon>
        <taxon>Arthropoda</taxon>
        <taxon>Hexapoda</taxon>
        <taxon>Insecta</taxon>
        <taxon>Pterygota</taxon>
        <taxon>Neoptera</taxon>
        <taxon>Endopterygota</taxon>
        <taxon>Lepidoptera</taxon>
        <taxon>Glossata</taxon>
        <taxon>Ditrysia</taxon>
        <taxon>Papilionoidea</taxon>
        <taxon>Papilionidae</taxon>
        <taxon>Papilioninae</taxon>
        <taxon>Papilio</taxon>
    </lineage>
</organism>
<evidence type="ECO:0000313" key="3">
    <source>
        <dbReference type="Proteomes" id="UP000053240"/>
    </source>
</evidence>
<dbReference type="InParanoid" id="A0A194QT36"/>
<gene>
    <name evidence="2" type="ORF">RR48_12385</name>
</gene>
<feature type="signal peptide" evidence="1">
    <location>
        <begin position="1"/>
        <end position="18"/>
    </location>
</feature>
<keyword evidence="1" id="KW-0732">Signal</keyword>
<name>A0A194QT36_PAPMA</name>
<protein>
    <submittedName>
        <fullName evidence="2">Uncharacterized protein</fullName>
    </submittedName>
</protein>
<keyword evidence="3" id="KW-1185">Reference proteome</keyword>
<dbReference type="Proteomes" id="UP000053240">
    <property type="component" value="Unassembled WGS sequence"/>
</dbReference>
<sequence>MALLKLLLLVAVIGAVVCDHDYTRRSGLIPKPAENQASELERLPCHDTLDNCDEGSTQLHTETNKKR</sequence>